<evidence type="ECO:0000313" key="1">
    <source>
        <dbReference type="EMBL" id="KJZ72750.1"/>
    </source>
</evidence>
<protein>
    <submittedName>
        <fullName evidence="1">Uncharacterized protein</fullName>
    </submittedName>
</protein>
<organism evidence="1 2">
    <name type="scientific">Hirsutella minnesotensis 3608</name>
    <dbReference type="NCBI Taxonomy" id="1043627"/>
    <lineage>
        <taxon>Eukaryota</taxon>
        <taxon>Fungi</taxon>
        <taxon>Dikarya</taxon>
        <taxon>Ascomycota</taxon>
        <taxon>Pezizomycotina</taxon>
        <taxon>Sordariomycetes</taxon>
        <taxon>Hypocreomycetidae</taxon>
        <taxon>Hypocreales</taxon>
        <taxon>Ophiocordycipitaceae</taxon>
        <taxon>Hirsutella</taxon>
    </lineage>
</organism>
<dbReference type="Proteomes" id="UP000054481">
    <property type="component" value="Unassembled WGS sequence"/>
</dbReference>
<reference evidence="1 2" key="1">
    <citation type="journal article" date="2014" name="Genome Biol. Evol.">
        <title>Comparative genomics and transcriptomics analyses reveal divergent lifestyle features of nematode endoparasitic fungus Hirsutella minnesotensis.</title>
        <authorList>
            <person name="Lai Y."/>
            <person name="Liu K."/>
            <person name="Zhang X."/>
            <person name="Zhang X."/>
            <person name="Li K."/>
            <person name="Wang N."/>
            <person name="Shu C."/>
            <person name="Wu Y."/>
            <person name="Wang C."/>
            <person name="Bushley K.E."/>
            <person name="Xiang M."/>
            <person name="Liu X."/>
        </authorList>
    </citation>
    <scope>NUCLEOTIDE SEQUENCE [LARGE SCALE GENOMIC DNA]</scope>
    <source>
        <strain evidence="1 2">3608</strain>
    </source>
</reference>
<sequence>MCVVEVAGRHAYVQRRKQTSIQSRRWATACQFRSERDIDAEQAEIRPSGCDELKPAFTRCIRNKRQCSGYRRSAEAESGPENAATLARAAKFITYGGVKAEYATVASLCD</sequence>
<evidence type="ECO:0000313" key="2">
    <source>
        <dbReference type="Proteomes" id="UP000054481"/>
    </source>
</evidence>
<name>A0A0F7ZMX3_9HYPO</name>
<dbReference type="AlphaFoldDB" id="A0A0F7ZMX3"/>
<gene>
    <name evidence="1" type="ORF">HIM_07825</name>
</gene>
<dbReference type="EMBL" id="KQ030542">
    <property type="protein sequence ID" value="KJZ72750.1"/>
    <property type="molecule type" value="Genomic_DNA"/>
</dbReference>
<keyword evidence="2" id="KW-1185">Reference proteome</keyword>
<proteinExistence type="predicted"/>
<accession>A0A0F7ZMX3</accession>